<dbReference type="RefSeq" id="WP_078223457.1">
    <property type="nucleotide sequence ID" value="NZ_CP019912.1"/>
</dbReference>
<dbReference type="Pfam" id="PF00384">
    <property type="entry name" value="Molybdopterin"/>
    <property type="match status" value="1"/>
</dbReference>
<dbReference type="Pfam" id="PF18465">
    <property type="entry name" value="Rieske_3"/>
    <property type="match status" value="1"/>
</dbReference>
<feature type="domain" description="Arsenite oxidase subunit AioA/Iodate reductase subunit IdrA 3Fe-4S cluster" evidence="6">
    <location>
        <begin position="22"/>
        <end position="114"/>
    </location>
</feature>
<sequence>MATNKDRVALPPVSAQKTNLTCHFCIVGCGYHVFKWPEDTEGGRAPSQNALGLDFRKQLPPLSVVMTPNMQNTITDKDGRRYSILIVPDKQCAVNRGLSSTRGGQLAKVMYNPDGVAKERLRSPRVYVADQWVDTSWDDALALYAGLTKRILDRDGPAGLAFDCFDHGGAGGGFENTWGTGKLMFTALKTPLVRIHNRPAYNSECHATREMGIGELNNSYEDAELADVIVAIGCNSYETQTNYFLAHWLPNLQGQTVDKRKQRFPGESPVAAKVIFVDPRRTTTIAVAEQAAGKANVLHLDIEPGTDIALFDGLLTYVVDQGWHDKEFIAAYTKGFDQALRANRLSLEEASRITGVPVDKLRQAAEWAYKPNAAGQRPRTMHAYEKGIIWGNDNYLIQSALVDLVLATHNVGRRGTGVVRMGGHQEGYARPPYPGNSKIYVDQEIIHGKGLMYTAWGANPFQTTLNAQEHRAVILHRANIVKEAMVQVRGAPAAQMIDAIYDAVRNKGGLFVTNINLYPTKLAEAAHLMLPAAHPGEMNLTSMNGERRMRLSERFMDPPGTARPDCLIAADIANALKRMYEAEGKREMATRFSGFDWKTEEDAFNDGFRQTGQPGAGHIDSQGGDTGNLVTFERLHAMGNNGVQLPVKEYRDGKLVGTEMLYTDGKFDTTDGKAEFKPATWPGLPKPVADQKAKYRFWINNGRVNEVWQTLYHDQYNEFVRGRVPMAFLEINPEDARSLGIGSGDVVEVYNDYGSTYAMAYLEPDIKRNQTFMQFGHFNGVMGNVTTPWTDRNVVPYYKGTWANLRRVGTVQDFKETVSFKKRRFESA</sequence>
<dbReference type="GO" id="GO:1990204">
    <property type="term" value="C:oxidoreductase complex"/>
    <property type="evidence" value="ECO:0007669"/>
    <property type="project" value="UniProtKB-ARBA"/>
</dbReference>
<dbReference type="Proteomes" id="UP000189628">
    <property type="component" value="Plasmid unnamed"/>
</dbReference>
<dbReference type="NCBIfam" id="TIGR02693">
    <property type="entry name" value="arsenite_ox_L"/>
    <property type="match status" value="1"/>
</dbReference>
<dbReference type="SUPFAM" id="SSF50692">
    <property type="entry name" value="ADC-like"/>
    <property type="match status" value="1"/>
</dbReference>
<dbReference type="InterPro" id="IPR050123">
    <property type="entry name" value="Prok_molybdopt-oxidoreductase"/>
</dbReference>
<dbReference type="GO" id="GO:0051536">
    <property type="term" value="F:iron-sulfur cluster binding"/>
    <property type="evidence" value="ECO:0007669"/>
    <property type="project" value="UniProtKB-KW"/>
</dbReference>
<dbReference type="GO" id="GO:0046872">
    <property type="term" value="F:metal ion binding"/>
    <property type="evidence" value="ECO:0007669"/>
    <property type="project" value="UniProtKB-KW"/>
</dbReference>
<dbReference type="AlphaFoldDB" id="A0A1U9VPM7"/>
<geneLocation type="plasmid" evidence="7">
    <name>unnamed</name>
</geneLocation>
<keyword evidence="7" id="KW-0614">Plasmid</keyword>
<feature type="domain" description="Molybdopterin dinucleotide-binding" evidence="5">
    <location>
        <begin position="697"/>
        <end position="799"/>
    </location>
</feature>
<dbReference type="Gene3D" id="2.40.40.20">
    <property type="match status" value="1"/>
</dbReference>
<dbReference type="CDD" id="cd02756">
    <property type="entry name" value="MopB_Arsenite-Ox"/>
    <property type="match status" value="1"/>
</dbReference>
<dbReference type="InterPro" id="IPR009010">
    <property type="entry name" value="Asp_de-COase-like_dom_sf"/>
</dbReference>
<dbReference type="Gene3D" id="3.30.200.200">
    <property type="match status" value="1"/>
</dbReference>
<evidence type="ECO:0000256" key="3">
    <source>
        <dbReference type="ARBA" id="ARBA00023014"/>
    </source>
</evidence>
<evidence type="ECO:0000313" key="7">
    <source>
        <dbReference type="EMBL" id="AQW32071.1"/>
    </source>
</evidence>
<dbReference type="GO" id="GO:0043546">
    <property type="term" value="F:molybdopterin cofactor binding"/>
    <property type="evidence" value="ECO:0007669"/>
    <property type="project" value="InterPro"/>
</dbReference>
<dbReference type="Pfam" id="PF01568">
    <property type="entry name" value="Molydop_binding"/>
    <property type="match status" value="1"/>
</dbReference>
<evidence type="ECO:0000256" key="1">
    <source>
        <dbReference type="ARBA" id="ARBA00022723"/>
    </source>
</evidence>
<keyword evidence="2" id="KW-0408">Iron</keyword>
<evidence type="ECO:0000313" key="8">
    <source>
        <dbReference type="Proteomes" id="UP000189628"/>
    </source>
</evidence>
<dbReference type="InterPro" id="IPR041632">
    <property type="entry name" value="AioA/IdrA_3Fe-4S"/>
</dbReference>
<protein>
    <submittedName>
        <fullName evidence="7">Arsenate reductase (Azurin) large subunit</fullName>
    </submittedName>
</protein>
<dbReference type="InterPro" id="IPR006657">
    <property type="entry name" value="MoPterin_dinucl-bd_dom"/>
</dbReference>
<keyword evidence="3" id="KW-0411">Iron-sulfur</keyword>
<dbReference type="PANTHER" id="PTHR43105">
    <property type="entry name" value="RESPIRATORY NITRATE REDUCTASE"/>
    <property type="match status" value="1"/>
</dbReference>
<dbReference type="PANTHER" id="PTHR43105:SF10">
    <property type="entry name" value="NADH-QUINONE OXIDOREDUCTASE SUBUNIT G"/>
    <property type="match status" value="1"/>
</dbReference>
<dbReference type="Gene3D" id="3.40.50.740">
    <property type="match status" value="1"/>
</dbReference>
<name>A0A1U9VPM7_9RALS</name>
<proteinExistence type="predicted"/>
<reference evidence="7 8" key="1">
    <citation type="submission" date="2017-02" db="EMBL/GenBank/DDBJ databases">
        <title>Blood Disease Bacterium A2-HR MARDI.</title>
        <authorList>
            <person name="Badrun R."/>
            <person name="Abu Bakar N."/>
            <person name="Laboh R."/>
        </authorList>
    </citation>
    <scope>NUCLEOTIDE SEQUENCE [LARGE SCALE GENOMIC DNA]</scope>
    <source>
        <strain evidence="7 8">A2-HR MARDI</strain>
        <plasmid evidence="8">Plasmid</plasmid>
    </source>
</reference>
<dbReference type="InterPro" id="IPR014066">
    <property type="entry name" value="AioA/IdrA_lsu"/>
</dbReference>
<dbReference type="GO" id="GO:0022904">
    <property type="term" value="P:respiratory electron transport chain"/>
    <property type="evidence" value="ECO:0007669"/>
    <property type="project" value="TreeGrafter"/>
</dbReference>
<dbReference type="GO" id="GO:0003954">
    <property type="term" value="F:NADH dehydrogenase activity"/>
    <property type="evidence" value="ECO:0007669"/>
    <property type="project" value="TreeGrafter"/>
</dbReference>
<accession>A0A1U9VPM7</accession>
<dbReference type="SUPFAM" id="SSF53706">
    <property type="entry name" value="Formate dehydrogenase/DMSO reductase, domains 1-3"/>
    <property type="match status" value="1"/>
</dbReference>
<gene>
    <name evidence="7" type="ORF">B0B51_19470</name>
</gene>
<feature type="domain" description="Molybdopterin oxidoreductase" evidence="4">
    <location>
        <begin position="120"/>
        <end position="574"/>
    </location>
</feature>
<keyword evidence="1" id="KW-0479">Metal-binding</keyword>
<dbReference type="GO" id="GO:0016020">
    <property type="term" value="C:membrane"/>
    <property type="evidence" value="ECO:0007669"/>
    <property type="project" value="TreeGrafter"/>
</dbReference>
<evidence type="ECO:0000259" key="5">
    <source>
        <dbReference type="Pfam" id="PF01568"/>
    </source>
</evidence>
<dbReference type="Gene3D" id="3.40.228.10">
    <property type="entry name" value="Dimethylsulfoxide Reductase, domain 2"/>
    <property type="match status" value="1"/>
</dbReference>
<evidence type="ECO:0000259" key="4">
    <source>
        <dbReference type="Pfam" id="PF00384"/>
    </source>
</evidence>
<evidence type="ECO:0000259" key="6">
    <source>
        <dbReference type="Pfam" id="PF18465"/>
    </source>
</evidence>
<dbReference type="EMBL" id="CP019912">
    <property type="protein sequence ID" value="AQW32071.1"/>
    <property type="molecule type" value="Genomic_DNA"/>
</dbReference>
<dbReference type="InterPro" id="IPR006656">
    <property type="entry name" value="Mopterin_OxRdtase"/>
</dbReference>
<organism evidence="7 8">
    <name type="scientific">blood disease bacterium A2-HR MARDI</name>
    <dbReference type="NCBI Taxonomy" id="1944648"/>
    <lineage>
        <taxon>Bacteria</taxon>
        <taxon>Pseudomonadati</taxon>
        <taxon>Pseudomonadota</taxon>
        <taxon>Betaproteobacteria</taxon>
        <taxon>Burkholderiales</taxon>
        <taxon>Burkholderiaceae</taxon>
        <taxon>Ralstonia</taxon>
        <taxon>Ralstonia solanacearum species complex</taxon>
    </lineage>
</organism>
<evidence type="ECO:0000256" key="2">
    <source>
        <dbReference type="ARBA" id="ARBA00023004"/>
    </source>
</evidence>